<reference evidence="5 6" key="1">
    <citation type="submission" date="2013-07" db="EMBL/GenBank/DDBJ databases">
        <authorList>
            <consortium name="DOE Joint Genome Institute"/>
            <person name="Eisen J."/>
            <person name="Huntemann M."/>
            <person name="Han J."/>
            <person name="Chen A."/>
            <person name="Kyrpides N."/>
            <person name="Mavromatis K."/>
            <person name="Markowitz V."/>
            <person name="Palaniappan K."/>
            <person name="Ivanova N."/>
            <person name="Schaumberg A."/>
            <person name="Pati A."/>
            <person name="Liolios K."/>
            <person name="Nordberg H.P."/>
            <person name="Cantor M.N."/>
            <person name="Hua S.X."/>
            <person name="Woyke T."/>
        </authorList>
    </citation>
    <scope>NUCLEOTIDE SEQUENCE [LARGE SCALE GENOMIC DNA]</scope>
    <source>
        <strain evidence="5 6">DSM 44712</strain>
    </source>
</reference>
<dbReference type="CDD" id="cd17923">
    <property type="entry name" value="DEXHc_Hrq1-like"/>
    <property type="match status" value="1"/>
</dbReference>
<dbReference type="Pfam" id="PF09369">
    <property type="entry name" value="MZB"/>
    <property type="match status" value="1"/>
</dbReference>
<dbReference type="GO" id="GO:0036297">
    <property type="term" value="P:interstrand cross-link repair"/>
    <property type="evidence" value="ECO:0007669"/>
    <property type="project" value="TreeGrafter"/>
</dbReference>
<dbReference type="PATRIC" id="fig|927661.3.peg.3115"/>
<dbReference type="SMART" id="SM00487">
    <property type="entry name" value="DEXDc"/>
    <property type="match status" value="1"/>
</dbReference>
<dbReference type="PROSITE" id="PS51192">
    <property type="entry name" value="HELICASE_ATP_BIND_1"/>
    <property type="match status" value="1"/>
</dbReference>
<comment type="caution">
    <text evidence="5">The sequence shown here is derived from an EMBL/GenBank/DDBJ whole genome shotgun (WGS) entry which is preliminary data.</text>
</comment>
<evidence type="ECO:0000259" key="3">
    <source>
        <dbReference type="PROSITE" id="PS51192"/>
    </source>
</evidence>
<protein>
    <submittedName>
        <fullName evidence="5">Helicase family protein with metal-binding cysteine cluster</fullName>
    </submittedName>
</protein>
<evidence type="ECO:0000256" key="2">
    <source>
        <dbReference type="ARBA" id="ARBA00022840"/>
    </source>
</evidence>
<accession>A0A010ZTJ4</accession>
<dbReference type="InterPro" id="IPR027417">
    <property type="entry name" value="P-loop_NTPase"/>
</dbReference>
<dbReference type="GO" id="GO:0005524">
    <property type="term" value="F:ATP binding"/>
    <property type="evidence" value="ECO:0007669"/>
    <property type="project" value="UniProtKB-KW"/>
</dbReference>
<dbReference type="PANTHER" id="PTHR47957:SF3">
    <property type="entry name" value="ATP-DEPENDENT HELICASE HRQ1"/>
    <property type="match status" value="1"/>
</dbReference>
<sequence>MTATIDPLETAHHVGAAYRRYLSSMQPVRDPAIRSALAQQIAGGHLLKGPFLEATPPYVQAASIDELVASGVLAPGIRAFTGPHLPPDRPLYAHQEQAVRKAAWGRNLVVATGTGSGKTESFLLPILNALASEAARGPLTPGVRAILLYPMNALANDQMKRLRALLSGAPEVTFGRYIGETRQRRADAQEEFLARFPGAEPLPNELLSREEMRASPPHLLLTNYAMLEYLLLRPADVELFAGPFADTWRFVVVDEAHVYDGARGAELAMLLRRLRDRVAPERELQYIATSATVGDDAAAAVRFATDLFGTPFHWVPGVESAQDLIRPSRLPAPAGSFWGPLPTAAYAELLDASDADARLVAYAASAGFAAPDAATALAHEKRFASLQQLLARGPQDVGSVLAELLADVADASHVLDAMVRLAAAMRHPDGSAVLSARYHLFARATEGAFLCLGTEAPHVSLARHTVCDQCENAMFEFGSCRRCGEVYLAGTEDDGRLRPRRATDPNTVWLALAAGRSGEDEDDATLDDGSGTALSDEESGLCLRCGALHSAPRTRCGRSGCSGVVTATRRLATRRSGTLGGCVTCGARGEHSIRLFETGSDAATAVLTTAVYQSLPPAEGDDADYPGEGRKLLLFNDSRQAAAFFAPYLDRTYQRLQWRRLIVLGLRRARSFDDEPVSVDDLAFHLAKEADRFGFFSRRMTGQGKAREALRWLMAELVSTDDRQSLEGTGMMRLALDLGRGALPAPLMTGLGLTDSEARDVVAELLRGLVRQGVLTMPENVDPRDEIFAPRLGPIYVRSKGPDAKRKVLAWSPASSTNRRIDYLTKIAAATGADSDPAELLAGIFRWLAAQRDGALSSMSDRSLGVVHQVDHSALRISAAAELFRCDRCARLAPTSVRQVCPALGCSGALQAWSPDDEDDDHYRTLYRSMDPVPLHAMEHTAQWRSTVAAEIQHKFIQGEVNVLSCSTTFELGVDVGDLQAVMLRNMPPTTANYVQRAGRAGRRTSSAALVVTYAQRQSHDLSQFARPEQMIAGQVRAPYIPLANERIDRRHAHSVVLAAFFRWAKEQHGLEWSTIGDFVLAGPDGKRAIDLVARYLAPPPQPVVDALGRILPADVAREIGVGTGEWIERLLDLLDAVRVEVATDVEFFTDLERVAGAERNYTLARRCQEVVKTLAGRNLLGMLATRNVLPKYGFPVDSVELRTQYLQDQKLRSQLELSRDLSSAIYEYAPGAEIVAGGKLLRSAGIYRLPGRELPSKYYDECTVCGAYRESLAPLDPVCDLCGTHRRGKPRQYLVPEFGFIADRATTSTSDSPPRRSWHGATYIVDQSPESTERIVDLPSGDKATVFSGPRGTLVVVADGVRGAGWLLCRRCGWGTPQGIGKLPRSHPDLRRSDQCDGTLELRSLAHRFQTDLLTLDLPGSGQLPVSAWRSALYAILEGASELLRIARDDVDGSLDPRSDGRPDIGLFDTVPGGAGNVLRIGEHIGQVLRIARNRVAECECGAETSCYACLRSYRNRRYHDELSRRGALSVLEPLVTVG</sequence>
<evidence type="ECO:0000313" key="6">
    <source>
        <dbReference type="Proteomes" id="UP000021053"/>
    </source>
</evidence>
<dbReference type="InterPro" id="IPR014001">
    <property type="entry name" value="Helicase_ATP-bd"/>
</dbReference>
<dbReference type="Proteomes" id="UP000021053">
    <property type="component" value="Unassembled WGS sequence"/>
</dbReference>
<keyword evidence="5" id="KW-0347">Helicase</keyword>
<dbReference type="PROSITE" id="PS51194">
    <property type="entry name" value="HELICASE_CTER"/>
    <property type="match status" value="1"/>
</dbReference>
<keyword evidence="6" id="KW-1185">Reference proteome</keyword>
<dbReference type="InterPro" id="IPR001650">
    <property type="entry name" value="Helicase_C-like"/>
</dbReference>
<dbReference type="RefSeq" id="WP_035851539.1">
    <property type="nucleotide sequence ID" value="NZ_KK073874.1"/>
</dbReference>
<dbReference type="Pfam" id="PF00270">
    <property type="entry name" value="DEAD"/>
    <property type="match status" value="1"/>
</dbReference>
<dbReference type="InterPro" id="IPR018973">
    <property type="entry name" value="MZB"/>
</dbReference>
<evidence type="ECO:0000313" key="5">
    <source>
        <dbReference type="EMBL" id="EXG82024.1"/>
    </source>
</evidence>
<name>A0A010ZTJ4_9ACTN</name>
<dbReference type="GO" id="GO:0006289">
    <property type="term" value="P:nucleotide-excision repair"/>
    <property type="evidence" value="ECO:0007669"/>
    <property type="project" value="TreeGrafter"/>
</dbReference>
<dbReference type="PANTHER" id="PTHR47957">
    <property type="entry name" value="ATP-DEPENDENT HELICASE HRQ1"/>
    <property type="match status" value="1"/>
</dbReference>
<dbReference type="Pfam" id="PF00271">
    <property type="entry name" value="Helicase_C"/>
    <property type="match status" value="1"/>
</dbReference>
<dbReference type="GO" id="GO:0043138">
    <property type="term" value="F:3'-5' DNA helicase activity"/>
    <property type="evidence" value="ECO:0007669"/>
    <property type="project" value="TreeGrafter"/>
</dbReference>
<gene>
    <name evidence="5" type="ORF">CryarDRAFT_3156</name>
</gene>
<dbReference type="GO" id="GO:0003676">
    <property type="term" value="F:nucleic acid binding"/>
    <property type="evidence" value="ECO:0007669"/>
    <property type="project" value="InterPro"/>
</dbReference>
<dbReference type="HOGENOM" id="CLU_001338_2_1_11"/>
<proteinExistence type="predicted"/>
<dbReference type="InterPro" id="IPR011545">
    <property type="entry name" value="DEAD/DEAH_box_helicase_dom"/>
</dbReference>
<feature type="domain" description="Helicase C-terminal" evidence="4">
    <location>
        <begin position="896"/>
        <end position="1049"/>
    </location>
</feature>
<keyword evidence="5" id="KW-0378">Hydrolase</keyword>
<dbReference type="EMBL" id="JFBT01000001">
    <property type="protein sequence ID" value="EXG82024.1"/>
    <property type="molecule type" value="Genomic_DNA"/>
</dbReference>
<keyword evidence="1" id="KW-0547">Nucleotide-binding</keyword>
<evidence type="ECO:0000259" key="4">
    <source>
        <dbReference type="PROSITE" id="PS51194"/>
    </source>
</evidence>
<feature type="domain" description="Helicase ATP-binding" evidence="3">
    <location>
        <begin position="99"/>
        <end position="311"/>
    </location>
</feature>
<dbReference type="SUPFAM" id="SSF52540">
    <property type="entry name" value="P-loop containing nucleoside triphosphate hydrolases"/>
    <property type="match status" value="2"/>
</dbReference>
<dbReference type="SMART" id="SM00490">
    <property type="entry name" value="HELICc"/>
    <property type="match status" value="1"/>
</dbReference>
<keyword evidence="2" id="KW-0067">ATP-binding</keyword>
<organism evidence="5 6">
    <name type="scientific">Cryptosporangium arvum DSM 44712</name>
    <dbReference type="NCBI Taxonomy" id="927661"/>
    <lineage>
        <taxon>Bacteria</taxon>
        <taxon>Bacillati</taxon>
        <taxon>Actinomycetota</taxon>
        <taxon>Actinomycetes</taxon>
        <taxon>Cryptosporangiales</taxon>
        <taxon>Cryptosporangiaceae</taxon>
        <taxon>Cryptosporangium</taxon>
    </lineage>
</organism>
<dbReference type="Gene3D" id="3.40.50.300">
    <property type="entry name" value="P-loop containing nucleotide triphosphate hydrolases"/>
    <property type="match status" value="2"/>
</dbReference>
<evidence type="ECO:0000256" key="1">
    <source>
        <dbReference type="ARBA" id="ARBA00022741"/>
    </source>
</evidence>